<dbReference type="CTD" id="20323338"/>
<reference evidence="2 3" key="1">
    <citation type="submission" date="2013-11" db="EMBL/GenBank/DDBJ databases">
        <title>Opisthorchis viverrini - life in the bile duct.</title>
        <authorList>
            <person name="Young N.D."/>
            <person name="Nagarajan N."/>
            <person name="Lin S.J."/>
            <person name="Korhonen P.K."/>
            <person name="Jex A.R."/>
            <person name="Hall R.S."/>
            <person name="Safavi-Hemami H."/>
            <person name="Kaewkong W."/>
            <person name="Bertrand D."/>
            <person name="Gao S."/>
            <person name="Seet Q."/>
            <person name="Wongkham S."/>
            <person name="Teh B.T."/>
            <person name="Wongkham C."/>
            <person name="Intapan P.M."/>
            <person name="Maleewong W."/>
            <person name="Yang X."/>
            <person name="Hu M."/>
            <person name="Wang Z."/>
            <person name="Hofmann A."/>
            <person name="Sternberg P.W."/>
            <person name="Tan P."/>
            <person name="Wang J."/>
            <person name="Gasser R.B."/>
        </authorList>
    </citation>
    <scope>NUCLEOTIDE SEQUENCE [LARGE SCALE GENOMIC DNA]</scope>
</reference>
<evidence type="ECO:0000256" key="1">
    <source>
        <dbReference type="SAM" id="MobiDB-lite"/>
    </source>
</evidence>
<keyword evidence="3" id="KW-1185">Reference proteome</keyword>
<protein>
    <submittedName>
        <fullName evidence="2">Uncharacterized protein</fullName>
    </submittedName>
</protein>
<sequence length="87" mass="10134">MDLGLYQVQHNTEDRKKWWNAKFPPTTDKVSIQPSAPSARKPRSTSNGLLRTIQWGMEQVQRDMKRCELGIRPGICMNLYGREYEHG</sequence>
<gene>
    <name evidence="2" type="ORF">T265_09159</name>
</gene>
<feature type="region of interest" description="Disordered" evidence="1">
    <location>
        <begin position="24"/>
        <end position="50"/>
    </location>
</feature>
<dbReference type="Proteomes" id="UP000054324">
    <property type="component" value="Unassembled WGS sequence"/>
</dbReference>
<dbReference type="GeneID" id="20323338"/>
<proteinExistence type="predicted"/>
<dbReference type="KEGG" id="ovi:T265_09159"/>
<accession>A0A074Z6L0</accession>
<dbReference type="EMBL" id="KL596878">
    <property type="protein sequence ID" value="KER22821.1"/>
    <property type="molecule type" value="Genomic_DNA"/>
</dbReference>
<evidence type="ECO:0000313" key="3">
    <source>
        <dbReference type="Proteomes" id="UP000054324"/>
    </source>
</evidence>
<evidence type="ECO:0000313" key="2">
    <source>
        <dbReference type="EMBL" id="KER22821.1"/>
    </source>
</evidence>
<dbReference type="RefSeq" id="XP_009173429.1">
    <property type="nucleotide sequence ID" value="XM_009175165.1"/>
</dbReference>
<dbReference type="AlphaFoldDB" id="A0A074Z6L0"/>
<organism evidence="2 3">
    <name type="scientific">Opisthorchis viverrini</name>
    <name type="common">Southeast Asian liver fluke</name>
    <dbReference type="NCBI Taxonomy" id="6198"/>
    <lineage>
        <taxon>Eukaryota</taxon>
        <taxon>Metazoa</taxon>
        <taxon>Spiralia</taxon>
        <taxon>Lophotrochozoa</taxon>
        <taxon>Platyhelminthes</taxon>
        <taxon>Trematoda</taxon>
        <taxon>Digenea</taxon>
        <taxon>Opisthorchiida</taxon>
        <taxon>Opisthorchiata</taxon>
        <taxon>Opisthorchiidae</taxon>
        <taxon>Opisthorchis</taxon>
    </lineage>
</organism>
<name>A0A074Z6L0_OPIVI</name>